<evidence type="ECO:0000313" key="1">
    <source>
        <dbReference type="EMBL" id="CAF0809701.1"/>
    </source>
</evidence>
<gene>
    <name evidence="1" type="ORF">OXX778_LOCUS6909</name>
</gene>
<keyword evidence="2" id="KW-1185">Reference proteome</keyword>
<proteinExistence type="predicted"/>
<dbReference type="AlphaFoldDB" id="A0A813T537"/>
<evidence type="ECO:0000313" key="2">
    <source>
        <dbReference type="Proteomes" id="UP000663879"/>
    </source>
</evidence>
<dbReference type="OrthoDB" id="9988443at2759"/>
<name>A0A813T537_9BILA</name>
<reference evidence="1" key="1">
    <citation type="submission" date="2021-02" db="EMBL/GenBank/DDBJ databases">
        <authorList>
            <person name="Nowell W R."/>
        </authorList>
    </citation>
    <scope>NUCLEOTIDE SEQUENCE</scope>
    <source>
        <strain evidence="1">Ploen Becks lab</strain>
    </source>
</reference>
<dbReference type="Proteomes" id="UP000663879">
    <property type="component" value="Unassembled WGS sequence"/>
</dbReference>
<organism evidence="1 2">
    <name type="scientific">Brachionus calyciflorus</name>
    <dbReference type="NCBI Taxonomy" id="104777"/>
    <lineage>
        <taxon>Eukaryota</taxon>
        <taxon>Metazoa</taxon>
        <taxon>Spiralia</taxon>
        <taxon>Gnathifera</taxon>
        <taxon>Rotifera</taxon>
        <taxon>Eurotatoria</taxon>
        <taxon>Monogononta</taxon>
        <taxon>Pseudotrocha</taxon>
        <taxon>Ploima</taxon>
        <taxon>Brachionidae</taxon>
        <taxon>Brachionus</taxon>
    </lineage>
</organism>
<accession>A0A813T537</accession>
<protein>
    <submittedName>
        <fullName evidence="1">Uncharacterized protein</fullName>
    </submittedName>
</protein>
<comment type="caution">
    <text evidence="1">The sequence shown here is derived from an EMBL/GenBank/DDBJ whole genome shotgun (WGS) entry which is preliminary data.</text>
</comment>
<dbReference type="EMBL" id="CAJNOC010000850">
    <property type="protein sequence ID" value="CAF0809701.1"/>
    <property type="molecule type" value="Genomic_DNA"/>
</dbReference>
<sequence>MMIIVKDTCQTYVRIAYLNASANKLINNDYEQAFISEINIVSKDIPFYECFFHFKQAEWWKKQELRLSNQYNNCSKIRKILKLAQIVAFLPIVDVFPQFKLIESEIEESIEFSDDIQKFFDYLSYTSIGYEETKKTL</sequence>